<comment type="caution">
    <text evidence="2">The sequence shown here is derived from an EMBL/GenBank/DDBJ whole genome shotgun (WGS) entry which is preliminary data.</text>
</comment>
<dbReference type="PANTHER" id="PTHR31389">
    <property type="entry name" value="LD39211P"/>
    <property type="match status" value="1"/>
</dbReference>
<dbReference type="PANTHER" id="PTHR31389:SF4">
    <property type="entry name" value="LD39211P"/>
    <property type="match status" value="1"/>
</dbReference>
<feature type="transmembrane region" description="Helical" evidence="1">
    <location>
        <begin position="7"/>
        <end position="28"/>
    </location>
</feature>
<evidence type="ECO:0000313" key="2">
    <source>
        <dbReference type="EMBL" id="CAL1538090.1"/>
    </source>
</evidence>
<dbReference type="Proteomes" id="UP001497497">
    <property type="component" value="Unassembled WGS sequence"/>
</dbReference>
<dbReference type="EMBL" id="CAXITT010000284">
    <property type="protein sequence ID" value="CAL1538090.1"/>
    <property type="molecule type" value="Genomic_DNA"/>
</dbReference>
<sequence length="425" mass="48567">MIRHWKLTLYLMLFIAGILTYSILYRLVSSAGRKSREGNKDIVMYTPERQRTGQDIVSDFNAAETSQAFVERMAHILDEKLRLIPASETKDDSITCINEEVIGNSCSPKSCLQTQLPSSSRERVEQITRPNHLRISRNLTHLLQRMRNNVPGYYDLIVVTAVSSSHFTEARALLRNLQTNVFPHLNNFTFIVYNLGLDPFEVSFLSEVCKCHFIDFPFEHLPDFMAYLKCYTWKPIIINAHIQRAKFIMWVDASIRFHGDPEGLFGLLERAKYRGIQLGSARPTIAHVTLTSMFHFFGDEACAYSPYMSSLNSIIVAHNEEFVKKVLLEPWAACAVSGDCMCPQNVKDLMEIRINCHRDLGKYVYGVCHRFDQSALGIIGTKLYQGKSGYIFIKDLNSFVDVKRGDTDGVEKVDNPIRGNRTRQV</sequence>
<keyword evidence="1" id="KW-0812">Transmembrane</keyword>
<reference evidence="2 3" key="1">
    <citation type="submission" date="2024-04" db="EMBL/GenBank/DDBJ databases">
        <authorList>
            <consortium name="Genoscope - CEA"/>
            <person name="William W."/>
        </authorList>
    </citation>
    <scope>NUCLEOTIDE SEQUENCE [LARGE SCALE GENOMIC DNA]</scope>
</reference>
<gene>
    <name evidence="2" type="ORF">GSLYS_00011911001</name>
</gene>
<evidence type="ECO:0000313" key="3">
    <source>
        <dbReference type="Proteomes" id="UP001497497"/>
    </source>
</evidence>
<proteinExistence type="predicted"/>
<keyword evidence="1" id="KW-1133">Transmembrane helix</keyword>
<dbReference type="AlphaFoldDB" id="A0AAV2I168"/>
<dbReference type="Pfam" id="PF07801">
    <property type="entry name" value="DUF1647"/>
    <property type="match status" value="1"/>
</dbReference>
<name>A0AAV2I168_LYMST</name>
<accession>A0AAV2I168</accession>
<dbReference type="InterPro" id="IPR012444">
    <property type="entry name" value="DUF1647"/>
</dbReference>
<organism evidence="2 3">
    <name type="scientific">Lymnaea stagnalis</name>
    <name type="common">Great pond snail</name>
    <name type="synonym">Helix stagnalis</name>
    <dbReference type="NCBI Taxonomy" id="6523"/>
    <lineage>
        <taxon>Eukaryota</taxon>
        <taxon>Metazoa</taxon>
        <taxon>Spiralia</taxon>
        <taxon>Lophotrochozoa</taxon>
        <taxon>Mollusca</taxon>
        <taxon>Gastropoda</taxon>
        <taxon>Heterobranchia</taxon>
        <taxon>Euthyneura</taxon>
        <taxon>Panpulmonata</taxon>
        <taxon>Hygrophila</taxon>
        <taxon>Lymnaeoidea</taxon>
        <taxon>Lymnaeidae</taxon>
        <taxon>Lymnaea</taxon>
    </lineage>
</organism>
<keyword evidence="3" id="KW-1185">Reference proteome</keyword>
<keyword evidence="1" id="KW-0472">Membrane</keyword>
<protein>
    <submittedName>
        <fullName evidence="2">Uncharacterized protein</fullName>
    </submittedName>
</protein>
<evidence type="ECO:0000256" key="1">
    <source>
        <dbReference type="SAM" id="Phobius"/>
    </source>
</evidence>